<dbReference type="AlphaFoldDB" id="A0A099YDV0"/>
<evidence type="ECO:0000313" key="2">
    <source>
        <dbReference type="Proteomes" id="UP000030001"/>
    </source>
</evidence>
<evidence type="ECO:0000313" key="1">
    <source>
        <dbReference type="EMBL" id="KGL67103.1"/>
    </source>
</evidence>
<protein>
    <submittedName>
        <fullName evidence="1">Uncharacterized protein</fullName>
    </submittedName>
</protein>
<gene>
    <name evidence="1" type="ORF">LX03_03935</name>
</gene>
<accession>A0A099YDV0</accession>
<reference evidence="1 2" key="1">
    <citation type="submission" date="2014-09" db="EMBL/GenBank/DDBJ databases">
        <title>Lactobacillus mucosae CRL573 Genome Sequencing.</title>
        <authorList>
            <person name="Bleckwedel J."/>
            <person name="Teran L.C."/>
            <person name="Bonacina J."/>
            <person name="Saavedra L."/>
            <person name="Mozzi F.B."/>
            <person name="Raya R.R."/>
        </authorList>
    </citation>
    <scope>NUCLEOTIDE SEQUENCE [LARGE SCALE GENOMIC DNA]</scope>
    <source>
        <strain evidence="1 2">CRL573</strain>
    </source>
</reference>
<dbReference type="EMBL" id="JROC01000028">
    <property type="protein sequence ID" value="KGL67103.1"/>
    <property type="molecule type" value="Genomic_DNA"/>
</dbReference>
<name>A0A099YDV0_LIMMU</name>
<dbReference type="Proteomes" id="UP000030001">
    <property type="component" value="Unassembled WGS sequence"/>
</dbReference>
<proteinExistence type="predicted"/>
<comment type="caution">
    <text evidence="1">The sequence shown here is derived from an EMBL/GenBank/DDBJ whole genome shotgun (WGS) entry which is preliminary data.</text>
</comment>
<dbReference type="RefSeq" id="WP_034539789.1">
    <property type="nucleotide sequence ID" value="NZ_JBJNQK010000007.1"/>
</dbReference>
<organism evidence="1 2">
    <name type="scientific">Limosilactobacillus mucosae</name>
    <name type="common">Lactobacillus mucosae</name>
    <dbReference type="NCBI Taxonomy" id="97478"/>
    <lineage>
        <taxon>Bacteria</taxon>
        <taxon>Bacillati</taxon>
        <taxon>Bacillota</taxon>
        <taxon>Bacilli</taxon>
        <taxon>Lactobacillales</taxon>
        <taxon>Lactobacillaceae</taxon>
        <taxon>Limosilactobacillus</taxon>
    </lineage>
</organism>
<sequence length="70" mass="8444">MTKELEHQLRLERSRVDKRADELVAFLDIQREHQTVSDAQLSLAETQFMLLETYYVLINRRIKDLKRKRG</sequence>